<sequence>MNPVQSSEFLTGNGYRLHLRRIAPEARDGHQAVLMIHGAIENGRIFYSHKGQGLAPYLARQGLDVYVLDLRGRGLSRPTIRRGHQYGQHESIVEDIPKAISHLQQRYASPLRTLAHSWGGVMLMASLLRFPELAQGISRQVMFGTKRRIRVRNMERLFKLELIWHRLGPLVSRLVGYFPARDLKIGADNETANYLRGVSEWVRKDAWKEPCDGFDYHQVLERAALPRTWFITGRADKVLGHADDMLLFARECGFDREDCTTLSRAGGYQHDYDHINILTHRDCEADHFPQVARWLAASSVDCRVA</sequence>
<proteinExistence type="predicted"/>
<protein>
    <recommendedName>
        <fullName evidence="1">Serine aminopeptidase S33 domain-containing protein</fullName>
    </recommendedName>
</protein>
<evidence type="ECO:0000259" key="1">
    <source>
        <dbReference type="Pfam" id="PF12146"/>
    </source>
</evidence>
<dbReference type="KEGG" id="salh:HMF8227_00913"/>
<dbReference type="AlphaFoldDB" id="A0A2S2E183"/>
<dbReference type="PANTHER" id="PTHR11005">
    <property type="entry name" value="LYSOSOMAL ACID LIPASE-RELATED"/>
    <property type="match status" value="1"/>
</dbReference>
<dbReference type="RefSeq" id="WP_204101031.1">
    <property type="nucleotide sequence ID" value="NZ_CP029347.1"/>
</dbReference>
<evidence type="ECO:0000313" key="2">
    <source>
        <dbReference type="EMBL" id="AWL11408.1"/>
    </source>
</evidence>
<accession>A0A2S2E183</accession>
<evidence type="ECO:0000313" key="3">
    <source>
        <dbReference type="Proteomes" id="UP000245728"/>
    </source>
</evidence>
<name>A0A2S2E183_9ALTE</name>
<gene>
    <name evidence="2" type="ORF">HMF8227_00913</name>
</gene>
<dbReference type="Proteomes" id="UP000245728">
    <property type="component" value="Chromosome"/>
</dbReference>
<dbReference type="Pfam" id="PF12146">
    <property type="entry name" value="Hydrolase_4"/>
    <property type="match status" value="1"/>
</dbReference>
<dbReference type="Gene3D" id="3.40.50.1820">
    <property type="entry name" value="alpha/beta hydrolase"/>
    <property type="match status" value="1"/>
</dbReference>
<keyword evidence="3" id="KW-1185">Reference proteome</keyword>
<dbReference type="SUPFAM" id="SSF53474">
    <property type="entry name" value="alpha/beta-Hydrolases"/>
    <property type="match status" value="1"/>
</dbReference>
<feature type="domain" description="Serine aminopeptidase S33" evidence="1">
    <location>
        <begin position="31"/>
        <end position="160"/>
    </location>
</feature>
<reference evidence="2 3" key="1">
    <citation type="submission" date="2018-05" db="EMBL/GenBank/DDBJ databases">
        <title>Salinimonas sp. HMF8227 Genome sequencing and assembly.</title>
        <authorList>
            <person name="Kang H."/>
            <person name="Kang J."/>
            <person name="Cha I."/>
            <person name="Kim H."/>
            <person name="Joh K."/>
        </authorList>
    </citation>
    <scope>NUCLEOTIDE SEQUENCE [LARGE SCALE GENOMIC DNA]</scope>
    <source>
        <strain evidence="2 3">HMF8227</strain>
    </source>
</reference>
<dbReference type="InterPro" id="IPR029058">
    <property type="entry name" value="AB_hydrolase_fold"/>
</dbReference>
<dbReference type="InterPro" id="IPR022742">
    <property type="entry name" value="Hydrolase_4"/>
</dbReference>
<dbReference type="EMBL" id="CP029347">
    <property type="protein sequence ID" value="AWL11408.1"/>
    <property type="molecule type" value="Genomic_DNA"/>
</dbReference>
<organism evidence="2 3">
    <name type="scientific">Saliniradius amylolyticus</name>
    <dbReference type="NCBI Taxonomy" id="2183582"/>
    <lineage>
        <taxon>Bacteria</taxon>
        <taxon>Pseudomonadati</taxon>
        <taxon>Pseudomonadota</taxon>
        <taxon>Gammaproteobacteria</taxon>
        <taxon>Alteromonadales</taxon>
        <taxon>Alteromonadaceae</taxon>
        <taxon>Saliniradius</taxon>
    </lineage>
</organism>